<evidence type="ECO:0000313" key="2">
    <source>
        <dbReference type="Proteomes" id="UP001627154"/>
    </source>
</evidence>
<protein>
    <submittedName>
        <fullName evidence="1">Uncharacterized protein</fullName>
    </submittedName>
</protein>
<name>A0ABD2WXY9_9HYME</name>
<dbReference type="AlphaFoldDB" id="A0ABD2WXY9"/>
<evidence type="ECO:0000313" key="1">
    <source>
        <dbReference type="EMBL" id="KAL3397855.1"/>
    </source>
</evidence>
<proteinExistence type="predicted"/>
<accession>A0ABD2WXY9</accession>
<sequence length="256" mass="30135">MEPSKMFSCVVRVKKEPIGSLMENEYDIIDKTLDVKSARFFRCPQDNLIHMLQKSDENHQGNLDEVKIEFECKDMKPDVNLLVVTKIEDCLQNNLQDLKNSNIDQVQNKIKVETLEAVKKESFVDDAKKLNMDFDCGLSKPREENSVTKELTDNYRLETQIFSSLLSNEFIYCVKKVDVRKYTVIKIYRVEMWSGTRKLDFLIRLVHPTTFQHSFSTFKVLFIESFFVNSDKLECFLQVFIVYETNQIILLKIIRK</sequence>
<keyword evidence="2" id="KW-1185">Reference proteome</keyword>
<comment type="caution">
    <text evidence="1">The sequence shown here is derived from an EMBL/GenBank/DDBJ whole genome shotgun (WGS) entry which is preliminary data.</text>
</comment>
<reference evidence="1 2" key="1">
    <citation type="journal article" date="2024" name="bioRxiv">
        <title>A reference genome for Trichogramma kaykai: A tiny desert-dwelling parasitoid wasp with competing sex-ratio distorters.</title>
        <authorList>
            <person name="Culotta J."/>
            <person name="Lindsey A.R."/>
        </authorList>
    </citation>
    <scope>NUCLEOTIDE SEQUENCE [LARGE SCALE GENOMIC DNA]</scope>
    <source>
        <strain evidence="1 2">KSX58</strain>
    </source>
</reference>
<dbReference type="EMBL" id="JBJJXI010000061">
    <property type="protein sequence ID" value="KAL3397855.1"/>
    <property type="molecule type" value="Genomic_DNA"/>
</dbReference>
<gene>
    <name evidence="1" type="ORF">TKK_008588</name>
</gene>
<dbReference type="Proteomes" id="UP001627154">
    <property type="component" value="Unassembled WGS sequence"/>
</dbReference>
<organism evidence="1 2">
    <name type="scientific">Trichogramma kaykai</name>
    <dbReference type="NCBI Taxonomy" id="54128"/>
    <lineage>
        <taxon>Eukaryota</taxon>
        <taxon>Metazoa</taxon>
        <taxon>Ecdysozoa</taxon>
        <taxon>Arthropoda</taxon>
        <taxon>Hexapoda</taxon>
        <taxon>Insecta</taxon>
        <taxon>Pterygota</taxon>
        <taxon>Neoptera</taxon>
        <taxon>Endopterygota</taxon>
        <taxon>Hymenoptera</taxon>
        <taxon>Apocrita</taxon>
        <taxon>Proctotrupomorpha</taxon>
        <taxon>Chalcidoidea</taxon>
        <taxon>Trichogrammatidae</taxon>
        <taxon>Trichogramma</taxon>
    </lineage>
</organism>